<evidence type="ECO:0008006" key="4">
    <source>
        <dbReference type="Google" id="ProtNLM"/>
    </source>
</evidence>
<evidence type="ECO:0000313" key="2">
    <source>
        <dbReference type="EMBL" id="MBC9786772.1"/>
    </source>
</evidence>
<comment type="caution">
    <text evidence="2">The sequence shown here is derived from an EMBL/GenBank/DDBJ whole genome shotgun (WGS) entry which is preliminary data.</text>
</comment>
<sequence length="169" mass="19707">SDVKELDVAMSNTFDTNYNHSNKNHNNQKQDNQTGRGSLAGEEKQYNLSLPRDVIQYFCHRYRNQYFVNYNPVWSRDMSWIKKNLLSAYSPVQIKTIIDTIFQEYDQRWKSKANPRPAINQMVHWLAPQALAVVQEKERQSSSISEVKKHGGRSVDEIMARLQRGSEGE</sequence>
<accession>A0ABR7T977</accession>
<keyword evidence="3" id="KW-1185">Reference proteome</keyword>
<reference evidence="2 3" key="1">
    <citation type="submission" date="2020-07" db="EMBL/GenBank/DDBJ databases">
        <title>Draft whole-genome sequence of Heliobacterium chlorum DSM 3682, type strain.</title>
        <authorList>
            <person name="Kyndt J.A."/>
            <person name="Meyer T.E."/>
            <person name="Imhoff J.F."/>
        </authorList>
    </citation>
    <scope>NUCLEOTIDE SEQUENCE [LARGE SCALE GENOMIC DNA]</scope>
    <source>
        <strain evidence="2 3">DSM 3682</strain>
    </source>
</reference>
<proteinExistence type="predicted"/>
<protein>
    <recommendedName>
        <fullName evidence="4">Replication protein</fullName>
    </recommendedName>
</protein>
<organism evidence="2 3">
    <name type="scientific">Heliobacterium chlorum</name>
    <dbReference type="NCBI Taxonomy" id="2698"/>
    <lineage>
        <taxon>Bacteria</taxon>
        <taxon>Bacillati</taxon>
        <taxon>Bacillota</taxon>
        <taxon>Clostridia</taxon>
        <taxon>Eubacteriales</taxon>
        <taxon>Heliobacteriaceae</taxon>
        <taxon>Heliobacterium</taxon>
    </lineage>
</organism>
<feature type="region of interest" description="Disordered" evidence="1">
    <location>
        <begin position="14"/>
        <end position="38"/>
    </location>
</feature>
<gene>
    <name evidence="2" type="ORF">H1S01_20530</name>
</gene>
<dbReference type="Proteomes" id="UP000617402">
    <property type="component" value="Unassembled WGS sequence"/>
</dbReference>
<name>A0ABR7T977_HELCL</name>
<dbReference type="RefSeq" id="WP_188042181.1">
    <property type="nucleotide sequence ID" value="NZ_JACVHF010000126.1"/>
</dbReference>
<feature type="non-terminal residue" evidence="2">
    <location>
        <position position="1"/>
    </location>
</feature>
<dbReference type="EMBL" id="JACVHF010000126">
    <property type="protein sequence ID" value="MBC9786772.1"/>
    <property type="molecule type" value="Genomic_DNA"/>
</dbReference>
<feature type="compositionally biased region" description="Low complexity" evidence="1">
    <location>
        <begin position="15"/>
        <end position="34"/>
    </location>
</feature>
<evidence type="ECO:0000313" key="3">
    <source>
        <dbReference type="Proteomes" id="UP000617402"/>
    </source>
</evidence>
<evidence type="ECO:0000256" key="1">
    <source>
        <dbReference type="SAM" id="MobiDB-lite"/>
    </source>
</evidence>